<dbReference type="EMBL" id="JACOOX010000004">
    <property type="protein sequence ID" value="MBC5663038.1"/>
    <property type="molecule type" value="Genomic_DNA"/>
</dbReference>
<dbReference type="Proteomes" id="UP000615234">
    <property type="component" value="Unassembled WGS sequence"/>
</dbReference>
<organism evidence="1 2">
    <name type="scientific">Coprococcus hominis</name>
    <name type="common">ex Liu et al. 2022</name>
    <dbReference type="NCBI Taxonomy" id="2763039"/>
    <lineage>
        <taxon>Bacteria</taxon>
        <taxon>Bacillati</taxon>
        <taxon>Bacillota</taxon>
        <taxon>Clostridia</taxon>
        <taxon>Lachnospirales</taxon>
        <taxon>Lachnospiraceae</taxon>
        <taxon>Coprococcus</taxon>
    </lineage>
</organism>
<evidence type="ECO:0000313" key="2">
    <source>
        <dbReference type="Proteomes" id="UP000615234"/>
    </source>
</evidence>
<keyword evidence="2" id="KW-1185">Reference proteome</keyword>
<comment type="caution">
    <text evidence="1">The sequence shown here is derived from an EMBL/GenBank/DDBJ whole genome shotgun (WGS) entry which is preliminary data.</text>
</comment>
<name>A0A8I0DSG3_9FIRM</name>
<proteinExistence type="predicted"/>
<reference evidence="1 2" key="1">
    <citation type="submission" date="2020-08" db="EMBL/GenBank/DDBJ databases">
        <title>Genome public.</title>
        <authorList>
            <person name="Liu C."/>
            <person name="Sun Q."/>
        </authorList>
    </citation>
    <scope>NUCLEOTIDE SEQUENCE [LARGE SCALE GENOMIC DNA]</scope>
    <source>
        <strain evidence="1 2">NSJ-10</strain>
    </source>
</reference>
<evidence type="ECO:0000313" key="1">
    <source>
        <dbReference type="EMBL" id="MBC5663038.1"/>
    </source>
</evidence>
<accession>A0A8I0DSG3</accession>
<dbReference type="AlphaFoldDB" id="A0A8I0DSG3"/>
<protein>
    <submittedName>
        <fullName evidence="1">Uncharacterized protein</fullName>
    </submittedName>
</protein>
<dbReference type="RefSeq" id="WP_186847729.1">
    <property type="nucleotide sequence ID" value="NZ_JACOOX010000004.1"/>
</dbReference>
<gene>
    <name evidence="1" type="ORF">H8S09_09065</name>
</gene>
<sequence>MNKVQESIEKNIEKLNIDAKAKTALYQIQTIARSDASYCKQLVPNLLLVSPSGAGTTEYGKVYSRIIDENHIYDIRGLSTFLELDFPRDDSPREYNLFFSSPRVAASTQNNFYGTFLLSFSRFEGRDLFTNPYFNTLLEFVEQNRDNMHFIFHVLPEFTEKEKLEMWLNRILHMVRVEFDHPNLEMSTEYVWTRLADVGISLPDTYKEKFKMALSGWLEQTEFDGYSSLELIARRIQYELFLVGIGNVDMECFEKTVDKALPDIKVSEGNSVGFCISGGGR</sequence>